<proteinExistence type="predicted"/>
<protein>
    <submittedName>
        <fullName evidence="2">Uncharacterized protein</fullName>
    </submittedName>
</protein>
<evidence type="ECO:0000313" key="3">
    <source>
        <dbReference type="Proteomes" id="UP000019103"/>
    </source>
</evidence>
<evidence type="ECO:0000313" key="2">
    <source>
        <dbReference type="EMBL" id="ETW55232.1"/>
    </source>
</evidence>
<sequence>MFIKNKYMYAINVLTFYLSTYMFIHFKRIPPYFINSDKTNLILYNSHIKLLSSSYTFILFKHNI</sequence>
<dbReference type="Proteomes" id="UP000019103">
    <property type="component" value="Unassembled WGS sequence"/>
</dbReference>
<feature type="transmembrane region" description="Helical" evidence="1">
    <location>
        <begin position="7"/>
        <end position="26"/>
    </location>
</feature>
<reference evidence="2 3" key="2">
    <citation type="submission" date="2013-02" db="EMBL/GenBank/DDBJ databases">
        <title>The Genome Sequence of Plasmodium falciparum Palo Alto/Uganda.</title>
        <authorList>
            <consortium name="The Broad Institute Genome Sequencing Platform"/>
            <consortium name="The Broad Institute Genome Sequencing Center for Infectious Disease"/>
            <person name="Neafsey D."/>
            <person name="Cheeseman I."/>
            <person name="Volkman S."/>
            <person name="Adams J."/>
            <person name="Walker B."/>
            <person name="Young S.K."/>
            <person name="Zeng Q."/>
            <person name="Gargeya S."/>
            <person name="Fitzgerald M."/>
            <person name="Haas B."/>
            <person name="Abouelleil A."/>
            <person name="Alvarado L."/>
            <person name="Arachchi H.M."/>
            <person name="Berlin A.M."/>
            <person name="Chapman S.B."/>
            <person name="Dewar J."/>
            <person name="Goldberg J."/>
            <person name="Griggs A."/>
            <person name="Gujja S."/>
            <person name="Hansen M."/>
            <person name="Howarth C."/>
            <person name="Imamovic A."/>
            <person name="Larimer J."/>
            <person name="McCowan C."/>
            <person name="Murphy C."/>
            <person name="Neiman D."/>
            <person name="Pearson M."/>
            <person name="Priest M."/>
            <person name="Roberts A."/>
            <person name="Saif S."/>
            <person name="Shea T."/>
            <person name="Sisk P."/>
            <person name="Sykes S."/>
            <person name="Wortman J."/>
            <person name="Nusbaum C."/>
            <person name="Birren B."/>
        </authorList>
    </citation>
    <scope>NUCLEOTIDE SEQUENCE [LARGE SCALE GENOMIC DNA]</scope>
    <source>
        <strain evidence="2 3">Palo Alto/Uganda</strain>
    </source>
</reference>
<name>W4J0R6_PLAFP</name>
<gene>
    <name evidence="2" type="ORF">PFUGPA_03052</name>
</gene>
<dbReference type="EMBL" id="KI927382">
    <property type="protein sequence ID" value="ETW55232.1"/>
    <property type="molecule type" value="Genomic_DNA"/>
</dbReference>
<keyword evidence="1" id="KW-0812">Transmembrane</keyword>
<feature type="transmembrane region" description="Helical" evidence="1">
    <location>
        <begin position="41"/>
        <end position="60"/>
    </location>
</feature>
<reference evidence="2 3" key="1">
    <citation type="submission" date="2013-02" db="EMBL/GenBank/DDBJ databases">
        <title>The Genome Annotation of Plasmodium falciparum Palo Alto/Uganda.</title>
        <authorList>
            <consortium name="The Broad Institute Genome Sequencing Platform"/>
            <consortium name="The Broad Institute Genome Sequencing Center for Infectious Disease"/>
            <person name="Neafsey D."/>
            <person name="Hoffman S."/>
            <person name="Volkman S."/>
            <person name="Rosenthal P."/>
            <person name="Walker B."/>
            <person name="Young S.K."/>
            <person name="Zeng Q."/>
            <person name="Gargeya S."/>
            <person name="Fitzgerald M."/>
            <person name="Haas B."/>
            <person name="Abouelleil A."/>
            <person name="Allen A.W."/>
            <person name="Alvarado L."/>
            <person name="Arachchi H.M."/>
            <person name="Berlin A.M."/>
            <person name="Chapman S.B."/>
            <person name="Gainer-Dewar J."/>
            <person name="Goldberg J."/>
            <person name="Griggs A."/>
            <person name="Gujja S."/>
            <person name="Hansen M."/>
            <person name="Howarth C."/>
            <person name="Imamovic A."/>
            <person name="Ireland A."/>
            <person name="Larimer J."/>
            <person name="McCowan C."/>
            <person name="Murphy C."/>
            <person name="Pearson M."/>
            <person name="Poon T.W."/>
            <person name="Priest M."/>
            <person name="Roberts A."/>
            <person name="Saif S."/>
            <person name="Shea T."/>
            <person name="Sisk P."/>
            <person name="Sykes S."/>
            <person name="Wortman J."/>
            <person name="Nusbaum C."/>
            <person name="Birren B."/>
        </authorList>
    </citation>
    <scope>NUCLEOTIDE SEQUENCE [LARGE SCALE GENOMIC DNA]</scope>
    <source>
        <strain evidence="2 3">Palo Alto/Uganda</strain>
    </source>
</reference>
<accession>W4J0R6</accession>
<keyword evidence="1" id="KW-0472">Membrane</keyword>
<evidence type="ECO:0000256" key="1">
    <source>
        <dbReference type="SAM" id="Phobius"/>
    </source>
</evidence>
<organism evidence="2 3">
    <name type="scientific">Plasmodium falciparum (isolate Palo Alto / Uganda)</name>
    <dbReference type="NCBI Taxonomy" id="57270"/>
    <lineage>
        <taxon>Eukaryota</taxon>
        <taxon>Sar</taxon>
        <taxon>Alveolata</taxon>
        <taxon>Apicomplexa</taxon>
        <taxon>Aconoidasida</taxon>
        <taxon>Haemosporida</taxon>
        <taxon>Plasmodiidae</taxon>
        <taxon>Plasmodium</taxon>
        <taxon>Plasmodium (Laverania)</taxon>
    </lineage>
</organism>
<dbReference type="AlphaFoldDB" id="W4J0R6"/>
<keyword evidence="1" id="KW-1133">Transmembrane helix</keyword>